<organism evidence="1">
    <name type="scientific">Candidatus Fermentithermobacillus carboniphilus</name>
    <dbReference type="NCBI Taxonomy" id="3085328"/>
    <lineage>
        <taxon>Bacteria</taxon>
        <taxon>Bacillati</taxon>
        <taxon>Bacillota</taxon>
        <taxon>Candidatus Fermentithermobacillia</taxon>
        <taxon>Candidatus Fermentithermobacillales</taxon>
        <taxon>Candidatus Fermentithermobacillaceae</taxon>
        <taxon>Candidatus Fermentithermobacillus</taxon>
    </lineage>
</organism>
<reference evidence="1" key="2">
    <citation type="journal article" date="2023" name="Biology">
        <title>Prokaryotic Life Associated with Coal-Fire Gas Vents Revealed by Metagenomics.</title>
        <authorList>
            <person name="Kadnikov V.V."/>
            <person name="Mardanov A.V."/>
            <person name="Beletsky A.V."/>
            <person name="Karnachuk O.V."/>
            <person name="Ravin N.V."/>
        </authorList>
    </citation>
    <scope>NUCLEOTIDE SEQUENCE</scope>
    <source>
        <strain evidence="1">Bu02</strain>
    </source>
</reference>
<name>A0AAT9LE75_9FIRM</name>
<sequence length="615" mass="66233">MEKEYIITDIGSTTTKAILIGPRRGEYRLLQNFAAPTTVEFPYEDVTVGVLQALEGLGKKASSVFVKDGKLLKESESNDGGASTQRLYLSTSSAGGGLQVLVCGVMKKVTAESARRAALGAGAIIVDVIAVDDDRPSFLKIEDIRKARPDMVLIAGGFDGGNINFVLEVVDLLNAADLHPRFGGSYKIPVIYAGNKDGRELAADALKKAFDVKTTENLRPAMDLEVLEPARAMMHELFMSHVMAHAPGYRKLLDWVDAEVLPTPLAVGKILQELAKMKKTNILACDIGGATTDVFSVIDNEFYRSVSANIGMSYSSVNVLMEVGIENIARWLPFRAPLDLISDAIGQKLVYPTTIPATMWDLAIEQALAREALRIALDQHKEIAATLPKSPGAFERIFKSQLDLLTMKEKKVLAMDKLGVIVGSGGVLSKAPRRAQAALMMLDAFLPVGVTELYVDSIFMMPHLGVLLTVEPDIAMKVLMKDCLVHLGPCVAPKGSVRPGETCLRIEIRNSSGDSRITEFPGGIVAALPLLSSEESEPVNVKVVPAAGLDVGEGAGKTVEFLTEPAAVGIIIDTRGRPISFPEDPQKMADQNATWALGIGAYTKEEINAMRQSFA</sequence>
<dbReference type="Pfam" id="PF13941">
    <property type="entry name" value="MutL"/>
    <property type="match status" value="1"/>
</dbReference>
<gene>
    <name evidence="1" type="ORF">IMF26_11105</name>
</gene>
<reference evidence="1" key="1">
    <citation type="submission" date="2020-10" db="EMBL/GenBank/DDBJ databases">
        <authorList>
            <person name="Kadnikov V."/>
            <person name="Beletsky A.V."/>
            <person name="Mardanov A.V."/>
            <person name="Karnachuk O.V."/>
            <person name="Ravin N.V."/>
        </authorList>
    </citation>
    <scope>NUCLEOTIDE SEQUENCE</scope>
    <source>
        <strain evidence="1">Bu02</strain>
    </source>
</reference>
<dbReference type="EMBL" id="CP062796">
    <property type="protein sequence ID" value="QUL98527.1"/>
    <property type="molecule type" value="Genomic_DNA"/>
</dbReference>
<evidence type="ECO:0000313" key="1">
    <source>
        <dbReference type="EMBL" id="QUL98527.1"/>
    </source>
</evidence>
<dbReference type="InterPro" id="IPR006230">
    <property type="entry name" value="MutL"/>
</dbReference>
<dbReference type="KEGG" id="fcz:IMF26_11105"/>
<protein>
    <submittedName>
        <fullName evidence="1">Glutamate mutase L</fullName>
    </submittedName>
</protein>
<accession>A0AAT9LE75</accession>
<dbReference type="AlphaFoldDB" id="A0AAT9LE75"/>
<proteinExistence type="predicted"/>